<dbReference type="AlphaFoldDB" id="E2A4X0"/>
<dbReference type="GO" id="GO:0016020">
    <property type="term" value="C:membrane"/>
    <property type="evidence" value="ECO:0007669"/>
    <property type="project" value="InterPro"/>
</dbReference>
<protein>
    <recommendedName>
        <fullName evidence="9">THD domain-containing protein</fullName>
    </recommendedName>
</protein>
<feature type="domain" description="THD" evidence="9">
    <location>
        <begin position="451"/>
        <end position="590"/>
    </location>
</feature>
<dbReference type="OMA" id="YNGDMYI"/>
<evidence type="ECO:0000256" key="1">
    <source>
        <dbReference type="ARBA" id="ARBA00004613"/>
    </source>
</evidence>
<evidence type="ECO:0000256" key="8">
    <source>
        <dbReference type="SAM" id="Phobius"/>
    </source>
</evidence>
<feature type="region of interest" description="Disordered" evidence="7">
    <location>
        <begin position="166"/>
        <end position="202"/>
    </location>
</feature>
<keyword evidence="3" id="KW-0202">Cytokine</keyword>
<gene>
    <name evidence="10" type="ORF">EAG_13701</name>
</gene>
<dbReference type="SMART" id="SM00207">
    <property type="entry name" value="TNF"/>
    <property type="match status" value="1"/>
</dbReference>
<reference evidence="10 11" key="1">
    <citation type="journal article" date="2010" name="Science">
        <title>Genomic comparison of the ants Camponotus floridanus and Harpegnathos saltator.</title>
        <authorList>
            <person name="Bonasio R."/>
            <person name="Zhang G."/>
            <person name="Ye C."/>
            <person name="Mutti N.S."/>
            <person name="Fang X."/>
            <person name="Qin N."/>
            <person name="Donahue G."/>
            <person name="Yang P."/>
            <person name="Li Q."/>
            <person name="Li C."/>
            <person name="Zhang P."/>
            <person name="Huang Z."/>
            <person name="Berger S.L."/>
            <person name="Reinberg D."/>
            <person name="Wang J."/>
            <person name="Liebig J."/>
        </authorList>
    </citation>
    <scope>NUCLEOTIDE SEQUENCE [LARGE SCALE GENOMIC DNA]</scope>
    <source>
        <strain evidence="11">C129</strain>
    </source>
</reference>
<keyword evidence="8" id="KW-0812">Transmembrane</keyword>
<keyword evidence="4" id="KW-0964">Secreted</keyword>
<dbReference type="OrthoDB" id="6159739at2759"/>
<evidence type="ECO:0000256" key="2">
    <source>
        <dbReference type="ARBA" id="ARBA00008670"/>
    </source>
</evidence>
<dbReference type="PROSITE" id="PS00251">
    <property type="entry name" value="THD_1"/>
    <property type="match status" value="1"/>
</dbReference>
<dbReference type="InterPro" id="IPR008983">
    <property type="entry name" value="Tumour_necrosis_fac-like_dom"/>
</dbReference>
<dbReference type="Gene3D" id="2.60.120.40">
    <property type="match status" value="1"/>
</dbReference>
<keyword evidence="8" id="KW-1133">Transmembrane helix</keyword>
<evidence type="ECO:0000313" key="10">
    <source>
        <dbReference type="EMBL" id="EFN71512.1"/>
    </source>
</evidence>
<dbReference type="SUPFAM" id="SSF49842">
    <property type="entry name" value="TNF-like"/>
    <property type="match status" value="1"/>
</dbReference>
<keyword evidence="5" id="KW-1015">Disulfide bond</keyword>
<dbReference type="PROSITE" id="PS50049">
    <property type="entry name" value="THD_2"/>
    <property type="match status" value="1"/>
</dbReference>
<organism evidence="11">
    <name type="scientific">Camponotus floridanus</name>
    <name type="common">Florida carpenter ant</name>
    <dbReference type="NCBI Taxonomy" id="104421"/>
    <lineage>
        <taxon>Eukaryota</taxon>
        <taxon>Metazoa</taxon>
        <taxon>Ecdysozoa</taxon>
        <taxon>Arthropoda</taxon>
        <taxon>Hexapoda</taxon>
        <taxon>Insecta</taxon>
        <taxon>Pterygota</taxon>
        <taxon>Neoptera</taxon>
        <taxon>Endopterygota</taxon>
        <taxon>Hymenoptera</taxon>
        <taxon>Apocrita</taxon>
        <taxon>Aculeata</taxon>
        <taxon>Formicoidea</taxon>
        <taxon>Formicidae</taxon>
        <taxon>Formicinae</taxon>
        <taxon>Camponotus</taxon>
    </lineage>
</organism>
<accession>E2A4X0</accession>
<proteinExistence type="inferred from homology"/>
<dbReference type="STRING" id="104421.E2A4X0"/>
<evidence type="ECO:0000256" key="7">
    <source>
        <dbReference type="SAM" id="MobiDB-lite"/>
    </source>
</evidence>
<name>E2A4X0_CAMFO</name>
<keyword evidence="11" id="KW-1185">Reference proteome</keyword>
<dbReference type="GO" id="GO:0005125">
    <property type="term" value="F:cytokine activity"/>
    <property type="evidence" value="ECO:0007669"/>
    <property type="project" value="UniProtKB-KW"/>
</dbReference>
<evidence type="ECO:0000256" key="4">
    <source>
        <dbReference type="ARBA" id="ARBA00022525"/>
    </source>
</evidence>
<dbReference type="PANTHER" id="PTHR15151:SF24">
    <property type="entry name" value="A PROLIFERATION-INDUCING LIGAND-LIKE PROTEIN-RELATED"/>
    <property type="match status" value="1"/>
</dbReference>
<dbReference type="KEGG" id="cfo:105248533"/>
<dbReference type="GO" id="GO:0006955">
    <property type="term" value="P:immune response"/>
    <property type="evidence" value="ECO:0007669"/>
    <property type="project" value="InterPro"/>
</dbReference>
<dbReference type="EMBL" id="GL436756">
    <property type="protein sequence ID" value="EFN71512.1"/>
    <property type="molecule type" value="Genomic_DNA"/>
</dbReference>
<evidence type="ECO:0000256" key="3">
    <source>
        <dbReference type="ARBA" id="ARBA00022514"/>
    </source>
</evidence>
<dbReference type="GO" id="GO:0005615">
    <property type="term" value="C:extracellular space"/>
    <property type="evidence" value="ECO:0007669"/>
    <property type="project" value="UniProtKB-KW"/>
</dbReference>
<dbReference type="InterPro" id="IPR006052">
    <property type="entry name" value="TNF_dom"/>
</dbReference>
<evidence type="ECO:0000259" key="9">
    <source>
        <dbReference type="PROSITE" id="PS50049"/>
    </source>
</evidence>
<dbReference type="InterPro" id="IPR021184">
    <property type="entry name" value="TNF_CS"/>
</dbReference>
<feature type="transmembrane region" description="Helical" evidence="8">
    <location>
        <begin position="108"/>
        <end position="127"/>
    </location>
</feature>
<dbReference type="PANTHER" id="PTHR15151">
    <property type="entry name" value="PROTEIN EIGER"/>
    <property type="match status" value="1"/>
</dbReference>
<keyword evidence="8" id="KW-0472">Membrane</keyword>
<keyword evidence="6" id="KW-0325">Glycoprotein</keyword>
<sequence length="606" mass="69751">MEDELCSRHAIVLSNYKDAYEHVNPRVEFTKLDKAIILPNKPMPSTMTSMLPEEDSKATKMKQRLMSNGHVKEETRSFLNILRENLSVSHSDLEQGFNRSRQRPSRNMILSVSALMISILCLGLVSWKLSSNAREIEQLKREVDSLKRFLELDINDEIKTLKKLYREASEDSDPDEADIDNADYDSNYEDDSSASQDDSDYSRARLTYDSRSLGFLKTTISAPTNSHETIVENKQENYKNIERKLEEEHTPLLNREEKIGDGNSTEHKHDDIVRRDISTNTGYIKESIKLKRSVSDHTTVDESLINTSNYHRADRHSTKAISSVPKMRPYASDESHAINATILALLEQISSTSHSPKKYHTHARLQAFPLVHDDQLSEVITRPNSRMNENPETISDNGRVNWRNAHRNIKEAEIHKSVQNFKVAKKELHRRLTRRHLRAPRQIYATHYGADSALFTAEDEHIGNGKARHSNGIFKAWQPSDWVAEFDMTRYFTLSNDGKLTVHEPGLYLVYAQIHYLDEHDENGFRLLVNDRSILQCMVYSPGRGHKSRSCFSTQVTVLQAGDHLVLKDIGTARYTLFQRDKSFFGLVKLGELRQQQKHQQLNHNN</sequence>
<evidence type="ECO:0000313" key="11">
    <source>
        <dbReference type="Proteomes" id="UP000000311"/>
    </source>
</evidence>
<comment type="subcellular location">
    <subcellularLocation>
        <location evidence="1">Secreted</location>
    </subcellularLocation>
</comment>
<dbReference type="InParanoid" id="E2A4X0"/>
<dbReference type="InterPro" id="IPR051748">
    <property type="entry name" value="TNF_Ligand_Superfamily"/>
</dbReference>
<evidence type="ECO:0000256" key="6">
    <source>
        <dbReference type="ARBA" id="ARBA00023180"/>
    </source>
</evidence>
<evidence type="ECO:0000256" key="5">
    <source>
        <dbReference type="ARBA" id="ARBA00023157"/>
    </source>
</evidence>
<feature type="compositionally biased region" description="Acidic residues" evidence="7">
    <location>
        <begin position="170"/>
        <end position="192"/>
    </location>
</feature>
<dbReference type="Proteomes" id="UP000000311">
    <property type="component" value="Unassembled WGS sequence"/>
</dbReference>
<comment type="similarity">
    <text evidence="2">Belongs to the tumor necrosis factor family.</text>
</comment>
<dbReference type="Pfam" id="PF00229">
    <property type="entry name" value="TNF"/>
    <property type="match status" value="1"/>
</dbReference>
<dbReference type="GO" id="GO:0005164">
    <property type="term" value="F:tumor necrosis factor receptor binding"/>
    <property type="evidence" value="ECO:0007669"/>
    <property type="project" value="InterPro"/>
</dbReference>